<feature type="compositionally biased region" description="Basic and acidic residues" evidence="1">
    <location>
        <begin position="37"/>
        <end position="47"/>
    </location>
</feature>
<dbReference type="SUPFAM" id="SSF50939">
    <property type="entry name" value="Sialidases"/>
    <property type="match status" value="1"/>
</dbReference>
<evidence type="ECO:0008006" key="4">
    <source>
        <dbReference type="Google" id="ProtNLM"/>
    </source>
</evidence>
<evidence type="ECO:0000256" key="1">
    <source>
        <dbReference type="SAM" id="MobiDB-lite"/>
    </source>
</evidence>
<dbReference type="Proteomes" id="UP000550401">
    <property type="component" value="Unassembled WGS sequence"/>
</dbReference>
<dbReference type="GO" id="GO:0010411">
    <property type="term" value="P:xyloglucan metabolic process"/>
    <property type="evidence" value="ECO:0007669"/>
    <property type="project" value="TreeGrafter"/>
</dbReference>
<sequence length="908" mass="96418">MNRLAAGVVIALVATLGVAWKLPLRPDAPHRRSAHASMRERVEREADAPGETPYWEWRLAYPTGRFSARWYLDAQSSHARMRKAMPLAAPRGAATAGVLPADRATALGPAPLANPNYGFVAGRITAILTHPAEPAVAWFGSDGGGVWKTTNCCSADTTWAPKTDAVGIADIAIGALALDPTDPKVVYAGTGDFRRNRPFVFGAGGLLKSTDGGETWQVLASDVFTPAYEQPVGAFPQYRAMSAIVVDRHDPARVVVGTNQGLWFSHDGGAHFDGPCTTNAWTSQRQDVTGMVAIDDGNRTDLLVAIGAIGRASDVRTDLRENGANGVYRAPMPASGCASGWSLLSRADNGWPAGSGSGAPSYANGGNPLGRLDLAVAPGHPDTVYVQAMGMGVFRSRDGGATWTNSAVPPADFASGCVHDAYANGMLFEDYNAGLLVDPTDADTLFLSSTDVWRSTDGADTFVDLTCGYDETAPDHPGTVHVDNHVRAFVGNDPDRLLIGNDGGVYYSGDARAARPTFIAMNGGTNTIEFYSGDITARFDDPASPLRGISGGAQDNTSSSQTWSAGETPALAHWGTRLDGDGTYAKIEPILGRRWYYSAQFGFVAASVDGPDAQADQVVAPEDEQTGELWRGDRTGFLMYYDLYKFGGDDTCPPTTGCQRMLAGTFRVWESLSGGLPNTSWYPTSPDLTKHLTSSPNLSIINRVRYAYSDPARALVGTNDGNVWAGSSLGGGAANPAHWINLSGGNAVLPNRPVMDVTHDPANPDIGYAALAGFEQNTPATPGHVYRVDCDPGCSAFHWSDRSGNLPNIPVNAILLNPNVPGQAYAGTDWGLYYTDDIRASTPDWVRFDAGLPSAMVWDLVIDRGATTLAIFTRSRGAWVWPLPQAPAVSGERGHSTHARPARPSANP</sequence>
<comment type="caution">
    <text evidence="2">The sequence shown here is derived from an EMBL/GenBank/DDBJ whole genome shotgun (WGS) entry which is preliminary data.</text>
</comment>
<dbReference type="PANTHER" id="PTHR43739">
    <property type="entry name" value="XYLOGLUCANASE (EUROFUNG)"/>
    <property type="match status" value="1"/>
</dbReference>
<organism evidence="2 3">
    <name type="scientific">Dokdonella fugitiva</name>
    <dbReference type="NCBI Taxonomy" id="328517"/>
    <lineage>
        <taxon>Bacteria</taxon>
        <taxon>Pseudomonadati</taxon>
        <taxon>Pseudomonadota</taxon>
        <taxon>Gammaproteobacteria</taxon>
        <taxon>Lysobacterales</taxon>
        <taxon>Rhodanobacteraceae</taxon>
        <taxon>Dokdonella</taxon>
    </lineage>
</organism>
<evidence type="ECO:0000313" key="2">
    <source>
        <dbReference type="EMBL" id="MBA8886564.1"/>
    </source>
</evidence>
<dbReference type="Gene3D" id="2.130.10.10">
    <property type="entry name" value="YVTN repeat-like/Quinoprotein amine dehydrogenase"/>
    <property type="match status" value="2"/>
</dbReference>
<dbReference type="PANTHER" id="PTHR43739:SF5">
    <property type="entry name" value="EXO-ALPHA-SIALIDASE"/>
    <property type="match status" value="1"/>
</dbReference>
<dbReference type="AlphaFoldDB" id="A0A839F2P4"/>
<feature type="region of interest" description="Disordered" evidence="1">
    <location>
        <begin position="28"/>
        <end position="47"/>
    </location>
</feature>
<dbReference type="InterPro" id="IPR036278">
    <property type="entry name" value="Sialidase_sf"/>
</dbReference>
<keyword evidence="3" id="KW-1185">Reference proteome</keyword>
<dbReference type="SUPFAM" id="SSF110296">
    <property type="entry name" value="Oligoxyloglucan reducing end-specific cellobiohydrolase"/>
    <property type="match status" value="1"/>
</dbReference>
<dbReference type="InterPro" id="IPR015943">
    <property type="entry name" value="WD40/YVTN_repeat-like_dom_sf"/>
</dbReference>
<dbReference type="InterPro" id="IPR052025">
    <property type="entry name" value="Xyloglucanase_GH74"/>
</dbReference>
<accession>A0A839F2P4</accession>
<reference evidence="2 3" key="1">
    <citation type="submission" date="2020-07" db="EMBL/GenBank/DDBJ databases">
        <title>Genomic Encyclopedia of Type Strains, Phase IV (KMG-V): Genome sequencing to study the core and pangenomes of soil and plant-associated prokaryotes.</title>
        <authorList>
            <person name="Whitman W."/>
        </authorList>
    </citation>
    <scope>NUCLEOTIDE SEQUENCE [LARGE SCALE GENOMIC DNA]</scope>
    <source>
        <strain evidence="2 3">RH2WT43</strain>
    </source>
</reference>
<evidence type="ECO:0000313" key="3">
    <source>
        <dbReference type="Proteomes" id="UP000550401"/>
    </source>
</evidence>
<gene>
    <name evidence="2" type="ORF">FHW12_000755</name>
</gene>
<name>A0A839F2P4_9GAMM</name>
<dbReference type="RefSeq" id="WP_182529632.1">
    <property type="nucleotide sequence ID" value="NZ_JACGXL010000001.1"/>
</dbReference>
<dbReference type="EMBL" id="JACGXL010000001">
    <property type="protein sequence ID" value="MBA8886564.1"/>
    <property type="molecule type" value="Genomic_DNA"/>
</dbReference>
<feature type="region of interest" description="Disordered" evidence="1">
    <location>
        <begin position="888"/>
        <end position="908"/>
    </location>
</feature>
<proteinExistence type="predicted"/>
<protein>
    <recommendedName>
        <fullName evidence="4">Sortilin (Neurotensin receptor 3)</fullName>
    </recommendedName>
</protein>